<dbReference type="Proteomes" id="UP000831817">
    <property type="component" value="Chromosome"/>
</dbReference>
<evidence type="ECO:0008006" key="3">
    <source>
        <dbReference type="Google" id="ProtNLM"/>
    </source>
</evidence>
<dbReference type="PIRSF" id="PIRSF005919">
    <property type="entry name" value="UCP005919"/>
    <property type="match status" value="1"/>
</dbReference>
<dbReference type="Pfam" id="PF09892">
    <property type="entry name" value="DUF2119"/>
    <property type="match status" value="1"/>
</dbReference>
<dbReference type="InterPro" id="IPR019218">
    <property type="entry name" value="DUF2119"/>
</dbReference>
<name>A0ABM7YEQ9_9EURY</name>
<evidence type="ECO:0000313" key="1">
    <source>
        <dbReference type="EMBL" id="BDH80006.1"/>
    </source>
</evidence>
<sequence>MSFFRLIEKGDEPRRLFVGGLHGREGLTTIKALRLLSFEDVKDGKLIIYNCDPTFYLSTLERSYYNTRQGREIISLIEYYRPSIYVEAHCYKDYRGLIDPDRKRKMGVPPLIELENGVLIGSVSPHIRTSFFKRADVCITLEMPCIHDKIDTEALETYTNILKVIASIKDRPELEEKLAKRYPEQVETARRYAIEFFGDYPPF</sequence>
<protein>
    <recommendedName>
        <fullName evidence="3">DUF2119 domain-containing protein</fullName>
    </recommendedName>
</protein>
<accession>A0ABM7YEQ9</accession>
<dbReference type="EMBL" id="AP025698">
    <property type="protein sequence ID" value="BDH80006.1"/>
    <property type="molecule type" value="Genomic_DNA"/>
</dbReference>
<evidence type="ECO:0000313" key="2">
    <source>
        <dbReference type="Proteomes" id="UP000831817"/>
    </source>
</evidence>
<keyword evidence="2" id="KW-1185">Reference proteome</keyword>
<proteinExistence type="predicted"/>
<reference evidence="1 2" key="1">
    <citation type="submission" date="2022-04" db="EMBL/GenBank/DDBJ databases">
        <title>Complete genome of Methanothermobacter tenebrarum strain RMAS.</title>
        <authorList>
            <person name="Nakamura K."/>
            <person name="Oshima K."/>
            <person name="Hattori M."/>
            <person name="Kamagata Y."/>
            <person name="Takamizawa K."/>
        </authorList>
    </citation>
    <scope>NUCLEOTIDE SEQUENCE [LARGE SCALE GENOMIC DNA]</scope>
    <source>
        <strain evidence="1 2">RMAS</strain>
    </source>
</reference>
<organism evidence="1 2">
    <name type="scientific">Methanothermobacter tenebrarum</name>
    <dbReference type="NCBI Taxonomy" id="680118"/>
    <lineage>
        <taxon>Archaea</taxon>
        <taxon>Methanobacteriati</taxon>
        <taxon>Methanobacteriota</taxon>
        <taxon>Methanomada group</taxon>
        <taxon>Methanobacteria</taxon>
        <taxon>Methanobacteriales</taxon>
        <taxon>Methanobacteriaceae</taxon>
        <taxon>Methanothermobacter</taxon>
    </lineage>
</organism>
<gene>
    <name evidence="1" type="ORF">MTTB_13850</name>
</gene>